<name>A0A7W9S3N7_9HYPH</name>
<reference evidence="2 3" key="1">
    <citation type="submission" date="2020-08" db="EMBL/GenBank/DDBJ databases">
        <title>Genomic Encyclopedia of Type Strains, Phase IV (KMG-IV): sequencing the most valuable type-strain genomes for metagenomic binning, comparative biology and taxonomic classification.</title>
        <authorList>
            <person name="Goeker M."/>
        </authorList>
    </citation>
    <scope>NUCLEOTIDE SEQUENCE [LARGE SCALE GENOMIC DNA]</scope>
    <source>
        <strain evidence="2 3">DSM 11099</strain>
    </source>
</reference>
<keyword evidence="3" id="KW-1185">Reference proteome</keyword>
<dbReference type="AlphaFoldDB" id="A0A7W9S3N7"/>
<feature type="region of interest" description="Disordered" evidence="1">
    <location>
        <begin position="27"/>
        <end position="56"/>
    </location>
</feature>
<dbReference type="EMBL" id="JACHEU010000002">
    <property type="protein sequence ID" value="MBB6013497.1"/>
    <property type="molecule type" value="Genomic_DNA"/>
</dbReference>
<protein>
    <submittedName>
        <fullName evidence="2">Uncharacterized protein</fullName>
    </submittedName>
</protein>
<feature type="compositionally biased region" description="Acidic residues" evidence="1">
    <location>
        <begin position="29"/>
        <end position="39"/>
    </location>
</feature>
<dbReference type="Proteomes" id="UP000533306">
    <property type="component" value="Unassembled WGS sequence"/>
</dbReference>
<evidence type="ECO:0000313" key="2">
    <source>
        <dbReference type="EMBL" id="MBB6013497.1"/>
    </source>
</evidence>
<evidence type="ECO:0000256" key="1">
    <source>
        <dbReference type="SAM" id="MobiDB-lite"/>
    </source>
</evidence>
<sequence>MPTYMTRALRANDWRYAAVLRLLGYAAEAEPEPETEDDEAPKPRTRKAKAVKEACE</sequence>
<gene>
    <name evidence="2" type="ORF">HNR59_002886</name>
</gene>
<evidence type="ECO:0000313" key="3">
    <source>
        <dbReference type="Proteomes" id="UP000533306"/>
    </source>
</evidence>
<comment type="caution">
    <text evidence="2">The sequence shown here is derived from an EMBL/GenBank/DDBJ whole genome shotgun (WGS) entry which is preliminary data.</text>
</comment>
<accession>A0A7W9S3N7</accession>
<organism evidence="2 3">
    <name type="scientific">Aquamicrobium lusatiense</name>
    <dbReference type="NCBI Taxonomy" id="89772"/>
    <lineage>
        <taxon>Bacteria</taxon>
        <taxon>Pseudomonadati</taxon>
        <taxon>Pseudomonadota</taxon>
        <taxon>Alphaproteobacteria</taxon>
        <taxon>Hyphomicrobiales</taxon>
        <taxon>Phyllobacteriaceae</taxon>
        <taxon>Aquamicrobium</taxon>
    </lineage>
</organism>
<proteinExistence type="predicted"/>
<dbReference type="RefSeq" id="WP_183831702.1">
    <property type="nucleotide sequence ID" value="NZ_JACHEU010000002.1"/>
</dbReference>